<gene>
    <name evidence="5" type="ORF">LB452_10925</name>
</gene>
<evidence type="ECO:0000256" key="3">
    <source>
        <dbReference type="ARBA" id="ARBA00023180"/>
    </source>
</evidence>
<evidence type="ECO:0000313" key="5">
    <source>
        <dbReference type="EMBL" id="MBZ9779434.1"/>
    </source>
</evidence>
<feature type="domain" description="Glycosyltransferase 61 catalytic" evidence="4">
    <location>
        <begin position="138"/>
        <end position="308"/>
    </location>
</feature>
<comment type="caution">
    <text evidence="5">The sequence shown here is derived from an EMBL/GenBank/DDBJ whole genome shotgun (WGS) entry which is preliminary data.</text>
</comment>
<dbReference type="RefSeq" id="WP_224461771.1">
    <property type="nucleotide sequence ID" value="NZ_JAIQZE010000012.1"/>
</dbReference>
<reference evidence="6" key="1">
    <citation type="submission" date="2023-07" db="EMBL/GenBank/DDBJ databases">
        <title>Novel species isolated from saline lakes on Tibetan Plateau.</title>
        <authorList>
            <person name="Lu H."/>
        </authorList>
    </citation>
    <scope>NUCLEOTIDE SEQUENCE [LARGE SCALE GENOMIC DNA]</scope>
    <source>
        <strain evidence="6">CAK8W</strain>
    </source>
</reference>
<dbReference type="EMBL" id="JAIQZE010000012">
    <property type="protein sequence ID" value="MBZ9779434.1"/>
    <property type="molecule type" value="Genomic_DNA"/>
</dbReference>
<keyword evidence="6" id="KW-1185">Reference proteome</keyword>
<dbReference type="InterPro" id="IPR049625">
    <property type="entry name" value="Glyco_transf_61_cat"/>
</dbReference>
<sequence>MLISKSIKKKVKLLVYRVLNFQQKKYVVEYINDLPSSLKLFKSELILNDLDLKYLESQKLMNFTNEVQEVELEFYYYTDVILDSFNGTLISTNLEILNSSLKFKSQVPYTYLSKVQNVDYSLDQTRKYVFISNLDSAYFHKWFDGLIQLYYVKALNESCIILIPEGTSLKIKNLLLNFKEEFDFKFIDDRFLYLKNVYKFKHVSWAKHAPLITPDIANFFKKRILNQNYKIKTYEKIFIGRRNTTNRKIKNDEEIISVFENFNFKVIYLEDFSIPEQAYLFNNANYIAGLHGAGFTNLIFCEPNTKIIELQNLVNVTTYFMISHQLNLNYYYILPNEFDFDKIKHPYIESRSFFQQKLKDTSYNINEINILLKEIA</sequence>
<dbReference type="InterPro" id="IPR007657">
    <property type="entry name" value="Glycosyltransferase_61"/>
</dbReference>
<dbReference type="Pfam" id="PF04577">
    <property type="entry name" value="Glyco_transf_61"/>
    <property type="match status" value="1"/>
</dbReference>
<keyword evidence="3" id="KW-0325">Glycoprotein</keyword>
<keyword evidence="2" id="KW-0808">Transferase</keyword>
<accession>A0ABS7XM17</accession>
<evidence type="ECO:0000313" key="6">
    <source>
        <dbReference type="Proteomes" id="UP001199314"/>
    </source>
</evidence>
<organism evidence="5 6">
    <name type="scientific">Psychroflexus longus</name>
    <dbReference type="NCBI Taxonomy" id="2873596"/>
    <lineage>
        <taxon>Bacteria</taxon>
        <taxon>Pseudomonadati</taxon>
        <taxon>Bacteroidota</taxon>
        <taxon>Flavobacteriia</taxon>
        <taxon>Flavobacteriales</taxon>
        <taxon>Flavobacteriaceae</taxon>
        <taxon>Psychroflexus</taxon>
    </lineage>
</organism>
<protein>
    <submittedName>
        <fullName evidence="5">Glycosyltransferase family 61 protein</fullName>
    </submittedName>
</protein>
<name>A0ABS7XM17_9FLAO</name>
<evidence type="ECO:0000256" key="1">
    <source>
        <dbReference type="ARBA" id="ARBA00022676"/>
    </source>
</evidence>
<dbReference type="PANTHER" id="PTHR20961">
    <property type="entry name" value="GLYCOSYLTRANSFERASE"/>
    <property type="match status" value="1"/>
</dbReference>
<keyword evidence="1" id="KW-0328">Glycosyltransferase</keyword>
<evidence type="ECO:0000259" key="4">
    <source>
        <dbReference type="Pfam" id="PF04577"/>
    </source>
</evidence>
<evidence type="ECO:0000256" key="2">
    <source>
        <dbReference type="ARBA" id="ARBA00022679"/>
    </source>
</evidence>
<proteinExistence type="predicted"/>
<dbReference type="Proteomes" id="UP001199314">
    <property type="component" value="Unassembled WGS sequence"/>
</dbReference>